<comment type="caution">
    <text evidence="3">The sequence shown here is derived from an EMBL/GenBank/DDBJ whole genome shotgun (WGS) entry which is preliminary data.</text>
</comment>
<protein>
    <recommendedName>
        <fullName evidence="5">Dehydrogenase</fullName>
    </recommendedName>
</protein>
<dbReference type="PRINTS" id="PR00081">
    <property type="entry name" value="GDHRDH"/>
</dbReference>
<dbReference type="SUPFAM" id="SSF51735">
    <property type="entry name" value="NAD(P)-binding Rossmann-fold domains"/>
    <property type="match status" value="1"/>
</dbReference>
<dbReference type="CDD" id="cd05327">
    <property type="entry name" value="retinol-DH_like_SDR_c_like"/>
    <property type="match status" value="1"/>
</dbReference>
<evidence type="ECO:0008006" key="5">
    <source>
        <dbReference type="Google" id="ProtNLM"/>
    </source>
</evidence>
<evidence type="ECO:0000313" key="3">
    <source>
        <dbReference type="EMBL" id="GMR42896.1"/>
    </source>
</evidence>
<dbReference type="PANTHER" id="PTHR43157:SF31">
    <property type="entry name" value="PHOSPHATIDYLINOSITOL-GLYCAN BIOSYNTHESIS CLASS F PROTEIN"/>
    <property type="match status" value="1"/>
</dbReference>
<reference evidence="4" key="1">
    <citation type="submission" date="2022-10" db="EMBL/GenBank/DDBJ databases">
        <title>Genome assembly of Pristionchus species.</title>
        <authorList>
            <person name="Yoshida K."/>
            <person name="Sommer R.J."/>
        </authorList>
    </citation>
    <scope>NUCLEOTIDE SEQUENCE [LARGE SCALE GENOMIC DNA]</scope>
    <source>
        <strain evidence="4">RS5460</strain>
    </source>
</reference>
<organism evidence="3 4">
    <name type="scientific">Pristionchus mayeri</name>
    <dbReference type="NCBI Taxonomy" id="1317129"/>
    <lineage>
        <taxon>Eukaryota</taxon>
        <taxon>Metazoa</taxon>
        <taxon>Ecdysozoa</taxon>
        <taxon>Nematoda</taxon>
        <taxon>Chromadorea</taxon>
        <taxon>Rhabditida</taxon>
        <taxon>Rhabditina</taxon>
        <taxon>Diplogasteromorpha</taxon>
        <taxon>Diplogasteroidea</taxon>
        <taxon>Neodiplogasteridae</taxon>
        <taxon>Pristionchus</taxon>
    </lineage>
</organism>
<dbReference type="PANTHER" id="PTHR43157">
    <property type="entry name" value="PHOSPHATIDYLINOSITOL-GLYCAN BIOSYNTHESIS CLASS F PROTEIN-RELATED"/>
    <property type="match status" value="1"/>
</dbReference>
<keyword evidence="1" id="KW-0560">Oxidoreductase</keyword>
<dbReference type="FunFam" id="3.40.50.720:FF:000353">
    <property type="entry name" value="WW domain-containing oxidoreductase"/>
    <property type="match status" value="1"/>
</dbReference>
<feature type="non-terminal residue" evidence="3">
    <location>
        <position position="1"/>
    </location>
</feature>
<accession>A0AAN4ZPW2</accession>
<dbReference type="Pfam" id="PF00106">
    <property type="entry name" value="adh_short"/>
    <property type="match status" value="1"/>
</dbReference>
<dbReference type="GO" id="GO:0016491">
    <property type="term" value="F:oxidoreductase activity"/>
    <property type="evidence" value="ECO:0007669"/>
    <property type="project" value="UniProtKB-KW"/>
</dbReference>
<comment type="similarity">
    <text evidence="2">Belongs to the short-chain dehydrogenases/reductases (SDR) family.</text>
</comment>
<sequence length="304" mass="34110">GSTKGAHFTEEVSMEGKVVAVTGVNTGIGLETAKELNLRGAKVYMLCRSEKRAEEGKKKMIESGCDGSRLIFSQCDLSKFASVRRCAERMIEAEPRLDVLVNNAGIMFYPQFELTEDGHEMTWQSNHLGPFLLTELLLPLLRKAEEGRIVCVSSAIHHKSEPLDFSTIDSESSFSRLQPYNRSKLANVMYARDLARRLREEGVTNVTVNSLHPGVVATELPRHLPFFIRPLSFLAGYFMKSEKDGAQTSLYLSMANEVKGVSGGYYDECARAKESRLARDDETCKRLYEYSKKAVGLEIERAKY</sequence>
<keyword evidence="4" id="KW-1185">Reference proteome</keyword>
<dbReference type="EMBL" id="BTRK01000003">
    <property type="protein sequence ID" value="GMR42896.1"/>
    <property type="molecule type" value="Genomic_DNA"/>
</dbReference>
<proteinExistence type="inferred from homology"/>
<dbReference type="InterPro" id="IPR036291">
    <property type="entry name" value="NAD(P)-bd_dom_sf"/>
</dbReference>
<dbReference type="InterPro" id="IPR002347">
    <property type="entry name" value="SDR_fam"/>
</dbReference>
<dbReference type="PRINTS" id="PR00080">
    <property type="entry name" value="SDRFAMILY"/>
</dbReference>
<dbReference type="AlphaFoldDB" id="A0AAN4ZPW2"/>
<name>A0AAN4ZPW2_9BILA</name>
<gene>
    <name evidence="3" type="ORF">PMAYCL1PPCAC_13091</name>
</gene>
<evidence type="ECO:0000256" key="1">
    <source>
        <dbReference type="ARBA" id="ARBA00023002"/>
    </source>
</evidence>
<dbReference type="Gene3D" id="3.40.50.720">
    <property type="entry name" value="NAD(P)-binding Rossmann-like Domain"/>
    <property type="match status" value="1"/>
</dbReference>
<dbReference type="Proteomes" id="UP001328107">
    <property type="component" value="Unassembled WGS sequence"/>
</dbReference>
<evidence type="ECO:0000313" key="4">
    <source>
        <dbReference type="Proteomes" id="UP001328107"/>
    </source>
</evidence>
<evidence type="ECO:0000256" key="2">
    <source>
        <dbReference type="RuleBase" id="RU000363"/>
    </source>
</evidence>